<dbReference type="EMBL" id="LXQA010350442">
    <property type="protein sequence ID" value="MCI45920.1"/>
    <property type="molecule type" value="Genomic_DNA"/>
</dbReference>
<sequence>MLDGEVPKQGVFGNASALAVAGNNKLCG</sequence>
<dbReference type="GO" id="GO:0016301">
    <property type="term" value="F:kinase activity"/>
    <property type="evidence" value="ECO:0007669"/>
    <property type="project" value="UniProtKB-KW"/>
</dbReference>
<keyword evidence="2" id="KW-1185">Reference proteome</keyword>
<proteinExistence type="predicted"/>
<evidence type="ECO:0000313" key="2">
    <source>
        <dbReference type="Proteomes" id="UP000265520"/>
    </source>
</evidence>
<accession>A0A392SD95</accession>
<protein>
    <submittedName>
        <fullName evidence="1">LRR receptor-like kinase family protein</fullName>
    </submittedName>
</protein>
<organism evidence="1 2">
    <name type="scientific">Trifolium medium</name>
    <dbReference type="NCBI Taxonomy" id="97028"/>
    <lineage>
        <taxon>Eukaryota</taxon>
        <taxon>Viridiplantae</taxon>
        <taxon>Streptophyta</taxon>
        <taxon>Embryophyta</taxon>
        <taxon>Tracheophyta</taxon>
        <taxon>Spermatophyta</taxon>
        <taxon>Magnoliopsida</taxon>
        <taxon>eudicotyledons</taxon>
        <taxon>Gunneridae</taxon>
        <taxon>Pentapetalae</taxon>
        <taxon>rosids</taxon>
        <taxon>fabids</taxon>
        <taxon>Fabales</taxon>
        <taxon>Fabaceae</taxon>
        <taxon>Papilionoideae</taxon>
        <taxon>50 kb inversion clade</taxon>
        <taxon>NPAAA clade</taxon>
        <taxon>Hologalegina</taxon>
        <taxon>IRL clade</taxon>
        <taxon>Trifolieae</taxon>
        <taxon>Trifolium</taxon>
    </lineage>
</organism>
<name>A0A392SD95_9FABA</name>
<keyword evidence="1" id="KW-0808">Transferase</keyword>
<evidence type="ECO:0000313" key="1">
    <source>
        <dbReference type="EMBL" id="MCI45920.1"/>
    </source>
</evidence>
<comment type="caution">
    <text evidence="1">The sequence shown here is derived from an EMBL/GenBank/DDBJ whole genome shotgun (WGS) entry which is preliminary data.</text>
</comment>
<reference evidence="1 2" key="1">
    <citation type="journal article" date="2018" name="Front. Plant Sci.">
        <title>Red Clover (Trifolium pratense) and Zigzag Clover (T. medium) - A Picture of Genomic Similarities and Differences.</title>
        <authorList>
            <person name="Dluhosova J."/>
            <person name="Istvanek J."/>
            <person name="Nedelnik J."/>
            <person name="Repkova J."/>
        </authorList>
    </citation>
    <scope>NUCLEOTIDE SEQUENCE [LARGE SCALE GENOMIC DNA]</scope>
    <source>
        <strain evidence="2">cv. 10/8</strain>
        <tissue evidence="1">Leaf</tissue>
    </source>
</reference>
<keyword evidence="1" id="KW-0675">Receptor</keyword>
<keyword evidence="1" id="KW-0418">Kinase</keyword>
<dbReference type="AlphaFoldDB" id="A0A392SD95"/>
<feature type="non-terminal residue" evidence="1">
    <location>
        <position position="28"/>
    </location>
</feature>
<dbReference type="Proteomes" id="UP000265520">
    <property type="component" value="Unassembled WGS sequence"/>
</dbReference>